<comment type="similarity">
    <text evidence="1">Belongs to the 'GDXG' lipolytic enzyme family.</text>
</comment>
<dbReference type="PANTHER" id="PTHR48081">
    <property type="entry name" value="AB HYDROLASE SUPERFAMILY PROTEIN C4A8.06C"/>
    <property type="match status" value="1"/>
</dbReference>
<dbReference type="InterPro" id="IPR013094">
    <property type="entry name" value="AB_hydrolase_3"/>
</dbReference>
<keyword evidence="2" id="KW-0378">Hydrolase</keyword>
<organism evidence="5 6">
    <name type="scientific">Aphanomyces stellatus</name>
    <dbReference type="NCBI Taxonomy" id="120398"/>
    <lineage>
        <taxon>Eukaryota</taxon>
        <taxon>Sar</taxon>
        <taxon>Stramenopiles</taxon>
        <taxon>Oomycota</taxon>
        <taxon>Saprolegniomycetes</taxon>
        <taxon>Saprolegniales</taxon>
        <taxon>Verrucalvaceae</taxon>
        <taxon>Aphanomyces</taxon>
    </lineage>
</organism>
<evidence type="ECO:0000256" key="1">
    <source>
        <dbReference type="ARBA" id="ARBA00010515"/>
    </source>
</evidence>
<dbReference type="Proteomes" id="UP000332933">
    <property type="component" value="Unassembled WGS sequence"/>
</dbReference>
<evidence type="ECO:0000313" key="6">
    <source>
        <dbReference type="Proteomes" id="UP000332933"/>
    </source>
</evidence>
<dbReference type="PROSITE" id="PS01173">
    <property type="entry name" value="LIPASE_GDXG_HIS"/>
    <property type="match status" value="1"/>
</dbReference>
<dbReference type="EMBL" id="VJMH01005099">
    <property type="protein sequence ID" value="KAF0701162.1"/>
    <property type="molecule type" value="Genomic_DNA"/>
</dbReference>
<dbReference type="AlphaFoldDB" id="A0A485KK01"/>
<dbReference type="SUPFAM" id="SSF53474">
    <property type="entry name" value="alpha/beta-Hydrolases"/>
    <property type="match status" value="1"/>
</dbReference>
<reference evidence="4" key="2">
    <citation type="submission" date="2019-06" db="EMBL/GenBank/DDBJ databases">
        <title>Genomics analysis of Aphanomyces spp. identifies a new class of oomycete effector associated with host adaptation.</title>
        <authorList>
            <person name="Gaulin E."/>
        </authorList>
    </citation>
    <scope>NUCLEOTIDE SEQUENCE</scope>
    <source>
        <strain evidence="4">CBS 578.67</strain>
    </source>
</reference>
<dbReference type="PANTHER" id="PTHR48081:SF31">
    <property type="entry name" value="STERYL ACETYL HYDROLASE MUG81-RELATED"/>
    <property type="match status" value="1"/>
</dbReference>
<gene>
    <name evidence="5" type="primary">Aste57867_8313</name>
    <name evidence="4" type="ORF">As57867_008281</name>
    <name evidence="5" type="ORF">ASTE57867_8313</name>
</gene>
<keyword evidence="6" id="KW-1185">Reference proteome</keyword>
<dbReference type="EMBL" id="CAADRA010005120">
    <property type="protein sequence ID" value="VFT85200.1"/>
    <property type="molecule type" value="Genomic_DNA"/>
</dbReference>
<sequence length="352" mass="37953">MVLQVNPHSDVALPPRDSKSVVQVIAYLIYLNVTMPMKRLVGYKPPVDGWTVKQEIAVRFCKYMTSTTTESSRRIEEFVLSFANASVKVPRVPLNDAPGFRGLWYGDLTDATADATVLFIHGGGYSLGSAHTHADAISAIQSTAKSHHGKNLRIIALEYTLAPEAQFPTQQNEALAAYSYLVGETTKPILLLGNSAGGNLVLSLLLALKLPQHSHLPLPAAAVLASPWCTTDTTNPPPSYTANAISDFIPITTMLYCIRDYLGSASPKDPMVSPIYGDFTATCPMLVQYGGKEMFADDIEQLAANLKAQAVDVTLVKEPLAPHDTAFLPSFFGDMATSGIRAIASYLASYAI</sequence>
<evidence type="ECO:0000313" key="4">
    <source>
        <dbReference type="EMBL" id="KAF0701162.1"/>
    </source>
</evidence>
<dbReference type="Pfam" id="PF07859">
    <property type="entry name" value="Abhydrolase_3"/>
    <property type="match status" value="1"/>
</dbReference>
<dbReference type="OrthoDB" id="66669at2759"/>
<dbReference type="InterPro" id="IPR002168">
    <property type="entry name" value="Lipase_GDXG_HIS_AS"/>
</dbReference>
<evidence type="ECO:0000313" key="5">
    <source>
        <dbReference type="EMBL" id="VFT85200.1"/>
    </source>
</evidence>
<proteinExistence type="inferred from homology"/>
<evidence type="ECO:0000256" key="2">
    <source>
        <dbReference type="ARBA" id="ARBA00022801"/>
    </source>
</evidence>
<feature type="domain" description="Alpha/beta hydrolase fold-3" evidence="3">
    <location>
        <begin position="117"/>
        <end position="324"/>
    </location>
</feature>
<dbReference type="GO" id="GO:0016787">
    <property type="term" value="F:hydrolase activity"/>
    <property type="evidence" value="ECO:0007669"/>
    <property type="project" value="UniProtKB-KW"/>
</dbReference>
<protein>
    <submittedName>
        <fullName evidence="5">Aste57867_8313 protein</fullName>
    </submittedName>
</protein>
<evidence type="ECO:0000259" key="3">
    <source>
        <dbReference type="Pfam" id="PF07859"/>
    </source>
</evidence>
<dbReference type="InterPro" id="IPR050300">
    <property type="entry name" value="GDXG_lipolytic_enzyme"/>
</dbReference>
<dbReference type="Gene3D" id="3.40.50.1820">
    <property type="entry name" value="alpha/beta hydrolase"/>
    <property type="match status" value="1"/>
</dbReference>
<name>A0A485KK01_9STRA</name>
<reference evidence="5 6" key="1">
    <citation type="submission" date="2019-03" db="EMBL/GenBank/DDBJ databases">
        <authorList>
            <person name="Gaulin E."/>
            <person name="Dumas B."/>
        </authorList>
    </citation>
    <scope>NUCLEOTIDE SEQUENCE [LARGE SCALE GENOMIC DNA]</scope>
    <source>
        <strain evidence="5">CBS 568.67</strain>
    </source>
</reference>
<dbReference type="InterPro" id="IPR029058">
    <property type="entry name" value="AB_hydrolase_fold"/>
</dbReference>
<accession>A0A485KK01</accession>